<evidence type="ECO:0008006" key="4">
    <source>
        <dbReference type="Google" id="ProtNLM"/>
    </source>
</evidence>
<dbReference type="Proteomes" id="UP000535415">
    <property type="component" value="Unassembled WGS sequence"/>
</dbReference>
<keyword evidence="1" id="KW-0732">Signal</keyword>
<sequence>MRILAIIFSLMAAPVLAEEPMSAAEFDAFVTGRIVSFGTEGNPGFGVEQYLDDQRVIWSPGDGTCTNGVWYESKGDICFRYDGDPEPKCWAIYREGDGMRAIYTTRPDTTVIFETEAFSVPLICDGLSS</sequence>
<accession>A0A7W9BMR6</accession>
<evidence type="ECO:0000313" key="2">
    <source>
        <dbReference type="EMBL" id="MBB5723300.1"/>
    </source>
</evidence>
<dbReference type="RefSeq" id="WP_183530387.1">
    <property type="nucleotide sequence ID" value="NZ_JACIJM010000009.1"/>
</dbReference>
<evidence type="ECO:0000256" key="1">
    <source>
        <dbReference type="SAM" id="SignalP"/>
    </source>
</evidence>
<dbReference type="AlphaFoldDB" id="A0A7W9BMR6"/>
<protein>
    <recommendedName>
        <fullName evidence="4">DUF995 domain-containing protein</fullName>
    </recommendedName>
</protein>
<reference evidence="2 3" key="1">
    <citation type="submission" date="2020-08" db="EMBL/GenBank/DDBJ databases">
        <title>Genomic Encyclopedia of Type Strains, Phase IV (KMG-IV): sequencing the most valuable type-strain genomes for metagenomic binning, comparative biology and taxonomic classification.</title>
        <authorList>
            <person name="Goeker M."/>
        </authorList>
    </citation>
    <scope>NUCLEOTIDE SEQUENCE [LARGE SCALE GENOMIC DNA]</scope>
    <source>
        <strain evidence="2 3">DSM 101064</strain>
    </source>
</reference>
<feature type="chain" id="PRO_5030758914" description="DUF995 domain-containing protein" evidence="1">
    <location>
        <begin position="18"/>
        <end position="129"/>
    </location>
</feature>
<gene>
    <name evidence="2" type="ORF">FHS72_002940</name>
</gene>
<name>A0A7W9BMR6_9RHOB</name>
<proteinExistence type="predicted"/>
<dbReference type="EMBL" id="JACIJM010000009">
    <property type="protein sequence ID" value="MBB5723300.1"/>
    <property type="molecule type" value="Genomic_DNA"/>
</dbReference>
<comment type="caution">
    <text evidence="2">The sequence shown here is derived from an EMBL/GenBank/DDBJ whole genome shotgun (WGS) entry which is preliminary data.</text>
</comment>
<keyword evidence="3" id="KW-1185">Reference proteome</keyword>
<organism evidence="2 3">
    <name type="scientific">Yoonia ponticola</name>
    <dbReference type="NCBI Taxonomy" id="1524255"/>
    <lineage>
        <taxon>Bacteria</taxon>
        <taxon>Pseudomonadati</taxon>
        <taxon>Pseudomonadota</taxon>
        <taxon>Alphaproteobacteria</taxon>
        <taxon>Rhodobacterales</taxon>
        <taxon>Paracoccaceae</taxon>
        <taxon>Yoonia</taxon>
    </lineage>
</organism>
<evidence type="ECO:0000313" key="3">
    <source>
        <dbReference type="Proteomes" id="UP000535415"/>
    </source>
</evidence>
<feature type="signal peptide" evidence="1">
    <location>
        <begin position="1"/>
        <end position="17"/>
    </location>
</feature>